<proteinExistence type="predicted"/>
<feature type="transmembrane region" description="Helical" evidence="2">
    <location>
        <begin position="267"/>
        <end position="288"/>
    </location>
</feature>
<organism evidence="4 5">
    <name type="scientific">Streptomyces griseoviridis</name>
    <dbReference type="NCBI Taxonomy" id="45398"/>
    <lineage>
        <taxon>Bacteria</taxon>
        <taxon>Bacillati</taxon>
        <taxon>Actinomycetota</taxon>
        <taxon>Actinomycetes</taxon>
        <taxon>Kitasatosporales</taxon>
        <taxon>Streptomycetaceae</taxon>
        <taxon>Streptomyces</taxon>
    </lineage>
</organism>
<sequence length="292" mass="29393">MVMRLCAPPVSPRPAHVPRFPAAAPCLAVAAALLTGPASAPAHAAHAAPVSAPLPDCTAPEDHTFPLTTRLRGGPGGYEAGGAPGTWYLDLTNTTDRTCSDLHPVIVLAGERRAPEPGRLTLEFYAGQRAHPVRFAPAGAGELAGVLATEDTGFTVAAGRTLTVRLRLTAAPGAAPGRITAHAAVVPRREGDGGDAWLGRSNDYRFRITSGGPAATPTGGPATPTAATATPTAAPAIPASSPPPSTPPGRLPFADELAGTGLARTPAAVALMAAALLAAAGTTTVLLARRRR</sequence>
<feature type="chain" id="PRO_5039349596" description="Gram-positive cocci surface proteins LPxTG domain-containing protein" evidence="3">
    <location>
        <begin position="45"/>
        <end position="292"/>
    </location>
</feature>
<feature type="region of interest" description="Disordered" evidence="1">
    <location>
        <begin position="209"/>
        <end position="255"/>
    </location>
</feature>
<keyword evidence="5" id="KW-1185">Reference proteome</keyword>
<keyword evidence="2" id="KW-1133">Transmembrane helix</keyword>
<keyword evidence="3" id="KW-0732">Signal</keyword>
<protein>
    <recommendedName>
        <fullName evidence="6">Gram-positive cocci surface proteins LPxTG domain-containing protein</fullName>
    </recommendedName>
</protein>
<evidence type="ECO:0000313" key="4">
    <source>
        <dbReference type="EMBL" id="GGS16892.1"/>
    </source>
</evidence>
<evidence type="ECO:0000256" key="3">
    <source>
        <dbReference type="SAM" id="SignalP"/>
    </source>
</evidence>
<dbReference type="AlphaFoldDB" id="A0A918G2W9"/>
<feature type="compositionally biased region" description="Pro residues" evidence="1">
    <location>
        <begin position="240"/>
        <end position="250"/>
    </location>
</feature>
<keyword evidence="2" id="KW-0472">Membrane</keyword>
<reference evidence="4" key="2">
    <citation type="submission" date="2020-09" db="EMBL/GenBank/DDBJ databases">
        <authorList>
            <person name="Sun Q."/>
            <person name="Ohkuma M."/>
        </authorList>
    </citation>
    <scope>NUCLEOTIDE SEQUENCE</scope>
    <source>
        <strain evidence="4">JCM 4234</strain>
    </source>
</reference>
<reference evidence="4" key="1">
    <citation type="journal article" date="2014" name="Int. J. Syst. Evol. Microbiol.">
        <title>Complete genome sequence of Corynebacterium casei LMG S-19264T (=DSM 44701T), isolated from a smear-ripened cheese.</title>
        <authorList>
            <consortium name="US DOE Joint Genome Institute (JGI-PGF)"/>
            <person name="Walter F."/>
            <person name="Albersmeier A."/>
            <person name="Kalinowski J."/>
            <person name="Ruckert C."/>
        </authorList>
    </citation>
    <scope>NUCLEOTIDE SEQUENCE</scope>
    <source>
        <strain evidence="4">JCM 4234</strain>
    </source>
</reference>
<gene>
    <name evidence="4" type="ORF">GCM10010238_00910</name>
</gene>
<evidence type="ECO:0000313" key="5">
    <source>
        <dbReference type="Proteomes" id="UP000653493"/>
    </source>
</evidence>
<feature type="compositionally biased region" description="Low complexity" evidence="1">
    <location>
        <begin position="209"/>
        <end position="239"/>
    </location>
</feature>
<comment type="caution">
    <text evidence="4">The sequence shown here is derived from an EMBL/GenBank/DDBJ whole genome shotgun (WGS) entry which is preliminary data.</text>
</comment>
<evidence type="ECO:0008006" key="6">
    <source>
        <dbReference type="Google" id="ProtNLM"/>
    </source>
</evidence>
<keyword evidence="2" id="KW-0812">Transmembrane</keyword>
<accession>A0A918G2W9</accession>
<name>A0A918G2W9_STRGD</name>
<feature type="signal peptide" evidence="3">
    <location>
        <begin position="1"/>
        <end position="44"/>
    </location>
</feature>
<dbReference type="Proteomes" id="UP000653493">
    <property type="component" value="Unassembled WGS sequence"/>
</dbReference>
<evidence type="ECO:0000256" key="2">
    <source>
        <dbReference type="SAM" id="Phobius"/>
    </source>
</evidence>
<dbReference type="EMBL" id="BMSL01000001">
    <property type="protein sequence ID" value="GGS16892.1"/>
    <property type="molecule type" value="Genomic_DNA"/>
</dbReference>
<evidence type="ECO:0000256" key="1">
    <source>
        <dbReference type="SAM" id="MobiDB-lite"/>
    </source>
</evidence>